<proteinExistence type="predicted"/>
<accession>A0A0A9AEK6</accession>
<reference evidence="1" key="2">
    <citation type="journal article" date="2015" name="Data Brief">
        <title>Shoot transcriptome of the giant reed, Arundo donax.</title>
        <authorList>
            <person name="Barrero R.A."/>
            <person name="Guerrero F.D."/>
            <person name="Moolhuijzen P."/>
            <person name="Goolsby J.A."/>
            <person name="Tidwell J."/>
            <person name="Bellgard S.E."/>
            <person name="Bellgard M.I."/>
        </authorList>
    </citation>
    <scope>NUCLEOTIDE SEQUENCE</scope>
    <source>
        <tissue evidence="1">Shoot tissue taken approximately 20 cm above the soil surface</tissue>
    </source>
</reference>
<protein>
    <submittedName>
        <fullName evidence="1">Uncharacterized protein</fullName>
    </submittedName>
</protein>
<reference evidence="1" key="1">
    <citation type="submission" date="2014-09" db="EMBL/GenBank/DDBJ databases">
        <authorList>
            <person name="Magalhaes I.L.F."/>
            <person name="Oliveira U."/>
            <person name="Santos F.R."/>
            <person name="Vidigal T.H.D.A."/>
            <person name="Brescovit A.D."/>
            <person name="Santos A.J."/>
        </authorList>
    </citation>
    <scope>NUCLEOTIDE SEQUENCE</scope>
    <source>
        <tissue evidence="1">Shoot tissue taken approximately 20 cm above the soil surface</tissue>
    </source>
</reference>
<dbReference type="EMBL" id="GBRH01249562">
    <property type="protein sequence ID" value="JAD48333.1"/>
    <property type="molecule type" value="Transcribed_RNA"/>
</dbReference>
<name>A0A0A9AEK6_ARUDO</name>
<dbReference type="AlphaFoldDB" id="A0A0A9AEK6"/>
<organism evidence="1">
    <name type="scientific">Arundo donax</name>
    <name type="common">Giant reed</name>
    <name type="synonym">Donax arundinaceus</name>
    <dbReference type="NCBI Taxonomy" id="35708"/>
    <lineage>
        <taxon>Eukaryota</taxon>
        <taxon>Viridiplantae</taxon>
        <taxon>Streptophyta</taxon>
        <taxon>Embryophyta</taxon>
        <taxon>Tracheophyta</taxon>
        <taxon>Spermatophyta</taxon>
        <taxon>Magnoliopsida</taxon>
        <taxon>Liliopsida</taxon>
        <taxon>Poales</taxon>
        <taxon>Poaceae</taxon>
        <taxon>PACMAD clade</taxon>
        <taxon>Arundinoideae</taxon>
        <taxon>Arundineae</taxon>
        <taxon>Arundo</taxon>
    </lineage>
</organism>
<sequence>MKRLDQARKIAKEENNVVIILTYHIVQSMAYWKLHMST</sequence>
<evidence type="ECO:0000313" key="1">
    <source>
        <dbReference type="EMBL" id="JAD48333.1"/>
    </source>
</evidence>